<protein>
    <submittedName>
        <fullName evidence="1">Uncharacterized protein</fullName>
    </submittedName>
</protein>
<sequence>MCQKIITFYERMRVLASILTFRHNKPLTGVSLSVPEPP</sequence>
<name>A0A1J1LV82_9CYAN</name>
<dbReference type="Proteomes" id="UP000184315">
    <property type="component" value="Unassembled WGS sequence"/>
</dbReference>
<evidence type="ECO:0000313" key="2">
    <source>
        <dbReference type="Proteomes" id="UP000184315"/>
    </source>
</evidence>
<gene>
    <name evidence="1" type="ORF">PL9214720058</name>
</gene>
<dbReference type="AlphaFoldDB" id="A0A1J1LV82"/>
<dbReference type="EMBL" id="CZDF01000180">
    <property type="protein sequence ID" value="CUR35788.1"/>
    <property type="molecule type" value="Genomic_DNA"/>
</dbReference>
<organism evidence="1 2">
    <name type="scientific">Planktothrix tepida PCC 9214</name>
    <dbReference type="NCBI Taxonomy" id="671072"/>
    <lineage>
        <taxon>Bacteria</taxon>
        <taxon>Bacillati</taxon>
        <taxon>Cyanobacteriota</taxon>
        <taxon>Cyanophyceae</taxon>
        <taxon>Oscillatoriophycideae</taxon>
        <taxon>Oscillatoriales</taxon>
        <taxon>Microcoleaceae</taxon>
        <taxon>Planktothrix</taxon>
    </lineage>
</organism>
<accession>A0A1J1LV82</accession>
<keyword evidence="2" id="KW-1185">Reference proteome</keyword>
<reference evidence="2" key="1">
    <citation type="submission" date="2015-10" db="EMBL/GenBank/DDBJ databases">
        <authorList>
            <person name="Regsiter A."/>
            <person name="william w."/>
        </authorList>
    </citation>
    <scope>NUCLEOTIDE SEQUENCE [LARGE SCALE GENOMIC DNA]</scope>
</reference>
<proteinExistence type="predicted"/>
<evidence type="ECO:0000313" key="1">
    <source>
        <dbReference type="EMBL" id="CUR35788.1"/>
    </source>
</evidence>